<organism evidence="1">
    <name type="scientific">marine sediment metagenome</name>
    <dbReference type="NCBI Taxonomy" id="412755"/>
    <lineage>
        <taxon>unclassified sequences</taxon>
        <taxon>metagenomes</taxon>
        <taxon>ecological metagenomes</taxon>
    </lineage>
</organism>
<comment type="caution">
    <text evidence="1">The sequence shown here is derived from an EMBL/GenBank/DDBJ whole genome shotgun (WGS) entry which is preliminary data.</text>
</comment>
<sequence length="61" mass="7135">MVKMKRPRICAVIVSDDLETIKEIEPLIDLFEVRIDLIGNGWQELVKQLNQPWIACFRVLP</sequence>
<evidence type="ECO:0000313" key="1">
    <source>
        <dbReference type="EMBL" id="GAH59682.1"/>
    </source>
</evidence>
<accession>X1GR61</accession>
<dbReference type="EMBL" id="BARU01018721">
    <property type="protein sequence ID" value="GAH59682.1"/>
    <property type="molecule type" value="Genomic_DNA"/>
</dbReference>
<gene>
    <name evidence="1" type="ORF">S03H2_30909</name>
</gene>
<reference evidence="1" key="1">
    <citation type="journal article" date="2014" name="Front. Microbiol.">
        <title>High frequency of phylogenetically diverse reductive dehalogenase-homologous genes in deep subseafloor sedimentary metagenomes.</title>
        <authorList>
            <person name="Kawai M."/>
            <person name="Futagami T."/>
            <person name="Toyoda A."/>
            <person name="Takaki Y."/>
            <person name="Nishi S."/>
            <person name="Hori S."/>
            <person name="Arai W."/>
            <person name="Tsubouchi T."/>
            <person name="Morono Y."/>
            <person name="Uchiyama I."/>
            <person name="Ito T."/>
            <person name="Fujiyama A."/>
            <person name="Inagaki F."/>
            <person name="Takami H."/>
        </authorList>
    </citation>
    <scope>NUCLEOTIDE SEQUENCE</scope>
    <source>
        <strain evidence="1">Expedition CK06-06</strain>
    </source>
</reference>
<proteinExistence type="predicted"/>
<name>X1GR61_9ZZZZ</name>
<dbReference type="AlphaFoldDB" id="X1GR61"/>
<protein>
    <submittedName>
        <fullName evidence="1">Uncharacterized protein</fullName>
    </submittedName>
</protein>
<feature type="non-terminal residue" evidence="1">
    <location>
        <position position="61"/>
    </location>
</feature>